<sequence length="458" mass="49826">MIKKCIAILLPVAIGGLTTSIQAATLEEIYQQALESDHTYKAAQANLDAGKESSKIGLAGLLPSVNATASYTDKTTDSSGKLDDGTDLDESSVDGTTSGYQVTLKQPLFNMNSWYRYQNGRATSDIAEERFDIAEESLILRTATAYFDALQAVDNLSTAKAEENALSHQLEQTRQRFEVGLTAITEVHEAQAVFDSATAERLLAEGQLGISFEALEVLTGRPQSSLAPLKKDLPVASPVPAERTAWVEMALKNNNTLQVEKLNADAAKFNKKAATANHLPTVTFEAGYSDYTNEGYSQNFGQDGEFDTQEQSIGVVLSVPIFNGGGTSASRRQAAKQYIAAREVMSQTQRDVIQQTRSRHLTVLTNVATVKARSQAIVSNQSALEATQAGYDVGTRDLVDVLNAQRNLYRAQRDYYDALYSYVLSTLELKQAAGTLSSEDVAELNQWLDTSRNVTVSM</sequence>
<dbReference type="Pfam" id="PF02321">
    <property type="entry name" value="OEP"/>
    <property type="match status" value="2"/>
</dbReference>
<evidence type="ECO:0000256" key="3">
    <source>
        <dbReference type="ARBA" id="ARBA00022448"/>
    </source>
</evidence>
<reference evidence="10 11" key="1">
    <citation type="journal article" date="2009" name="PLoS ONE">
        <title>The complete genome of Teredinibacter turnerae T7901: an intracellular endosymbiont of marine wood-boring bivalves (shipworms).</title>
        <authorList>
            <person name="Yang J.C."/>
            <person name="Madupu R."/>
            <person name="Durkin A.S."/>
            <person name="Ekborg N.A."/>
            <person name="Pedamallu C.S."/>
            <person name="Hostetler J.B."/>
            <person name="Radune D."/>
            <person name="Toms B.S."/>
            <person name="Henrissat B."/>
            <person name="Coutinho P.M."/>
            <person name="Schwarz S."/>
            <person name="Field L."/>
            <person name="Trindade-Silva A.E."/>
            <person name="Soares C.A.G."/>
            <person name="Elshahawi S."/>
            <person name="Hanora A."/>
            <person name="Schmidt E.W."/>
            <person name="Haygood M.G."/>
            <person name="Posfai J."/>
            <person name="Benner J."/>
            <person name="Madinger C."/>
            <person name="Nove J."/>
            <person name="Anton B."/>
            <person name="Chaudhary K."/>
            <person name="Foster J."/>
            <person name="Holman A."/>
            <person name="Kumar S."/>
            <person name="Lessard P.A."/>
            <person name="Luyten Y.A."/>
            <person name="Slatko B."/>
            <person name="Wood N."/>
            <person name="Wu B."/>
            <person name="Teplitski M."/>
            <person name="Mougous J.D."/>
            <person name="Ward N."/>
            <person name="Eisen J.A."/>
            <person name="Badger J.H."/>
            <person name="Distel D.L."/>
        </authorList>
    </citation>
    <scope>NUCLEOTIDE SEQUENCE [LARGE SCALE GENOMIC DNA]</scope>
    <source>
        <strain evidence="11">ATCC 39867 / T7901</strain>
    </source>
</reference>
<dbReference type="RefSeq" id="WP_015817016.1">
    <property type="nucleotide sequence ID" value="NC_012997.1"/>
</dbReference>
<dbReference type="SUPFAM" id="SSF56954">
    <property type="entry name" value="Outer membrane efflux proteins (OEP)"/>
    <property type="match status" value="1"/>
</dbReference>
<keyword evidence="5" id="KW-0812">Transmembrane</keyword>
<feature type="signal peptide" evidence="9">
    <location>
        <begin position="1"/>
        <end position="23"/>
    </location>
</feature>
<evidence type="ECO:0000313" key="11">
    <source>
        <dbReference type="Proteomes" id="UP000009080"/>
    </source>
</evidence>
<dbReference type="PANTHER" id="PTHR30026:SF20">
    <property type="entry name" value="OUTER MEMBRANE PROTEIN TOLC"/>
    <property type="match status" value="1"/>
</dbReference>
<dbReference type="InterPro" id="IPR003423">
    <property type="entry name" value="OMP_efflux"/>
</dbReference>
<dbReference type="PANTHER" id="PTHR30026">
    <property type="entry name" value="OUTER MEMBRANE PROTEIN TOLC"/>
    <property type="match status" value="1"/>
</dbReference>
<feature type="region of interest" description="Disordered" evidence="8">
    <location>
        <begin position="71"/>
        <end position="96"/>
    </location>
</feature>
<dbReference type="KEGG" id="ttu:TERTU_3927"/>
<dbReference type="OrthoDB" id="9813458at2"/>
<evidence type="ECO:0000256" key="4">
    <source>
        <dbReference type="ARBA" id="ARBA00022452"/>
    </source>
</evidence>
<dbReference type="GO" id="GO:0009279">
    <property type="term" value="C:cell outer membrane"/>
    <property type="evidence" value="ECO:0007669"/>
    <property type="project" value="UniProtKB-SubCell"/>
</dbReference>
<dbReference type="GO" id="GO:1990281">
    <property type="term" value="C:efflux pump complex"/>
    <property type="evidence" value="ECO:0007669"/>
    <property type="project" value="TreeGrafter"/>
</dbReference>
<dbReference type="HOGENOM" id="CLU_012817_0_2_6"/>
<comment type="subcellular location">
    <subcellularLocation>
        <location evidence="1">Cell outer membrane</location>
    </subcellularLocation>
</comment>
<dbReference type="Proteomes" id="UP000009080">
    <property type="component" value="Chromosome"/>
</dbReference>
<evidence type="ECO:0000256" key="9">
    <source>
        <dbReference type="SAM" id="SignalP"/>
    </source>
</evidence>
<keyword evidence="9" id="KW-0732">Signal</keyword>
<dbReference type="AlphaFoldDB" id="C5BTK9"/>
<keyword evidence="11" id="KW-1185">Reference proteome</keyword>
<proteinExistence type="inferred from homology"/>
<organism evidence="10 11">
    <name type="scientific">Teredinibacter turnerae (strain ATCC 39867 / T7901)</name>
    <dbReference type="NCBI Taxonomy" id="377629"/>
    <lineage>
        <taxon>Bacteria</taxon>
        <taxon>Pseudomonadati</taxon>
        <taxon>Pseudomonadota</taxon>
        <taxon>Gammaproteobacteria</taxon>
        <taxon>Cellvibrionales</taxon>
        <taxon>Cellvibrionaceae</taxon>
        <taxon>Teredinibacter</taxon>
    </lineage>
</organism>
<feature type="chain" id="PRO_5002946663" evidence="9">
    <location>
        <begin position="24"/>
        <end position="458"/>
    </location>
</feature>
<evidence type="ECO:0000256" key="8">
    <source>
        <dbReference type="SAM" id="MobiDB-lite"/>
    </source>
</evidence>
<evidence type="ECO:0000256" key="7">
    <source>
        <dbReference type="ARBA" id="ARBA00023237"/>
    </source>
</evidence>
<accession>C5BTK9</accession>
<keyword evidence="6" id="KW-0472">Membrane</keyword>
<dbReference type="EMBL" id="CP001614">
    <property type="protein sequence ID" value="ACR10904.1"/>
    <property type="molecule type" value="Genomic_DNA"/>
</dbReference>
<dbReference type="GO" id="GO:0015288">
    <property type="term" value="F:porin activity"/>
    <property type="evidence" value="ECO:0007669"/>
    <property type="project" value="TreeGrafter"/>
</dbReference>
<evidence type="ECO:0000256" key="5">
    <source>
        <dbReference type="ARBA" id="ARBA00022692"/>
    </source>
</evidence>
<keyword evidence="4" id="KW-1134">Transmembrane beta strand</keyword>
<gene>
    <name evidence="10" type="ordered locus">TERTU_3927</name>
</gene>
<dbReference type="InterPro" id="IPR010130">
    <property type="entry name" value="T1SS_OMP_TolC"/>
</dbReference>
<protein>
    <submittedName>
        <fullName evidence="10">Type I secretion outer membrane protein TolC</fullName>
    </submittedName>
</protein>
<dbReference type="Gene3D" id="1.20.1600.10">
    <property type="entry name" value="Outer membrane efflux proteins (OEP)"/>
    <property type="match status" value="1"/>
</dbReference>
<evidence type="ECO:0000256" key="2">
    <source>
        <dbReference type="ARBA" id="ARBA00007613"/>
    </source>
</evidence>
<dbReference type="InterPro" id="IPR051906">
    <property type="entry name" value="TolC-like"/>
</dbReference>
<feature type="compositionally biased region" description="Basic and acidic residues" evidence="8">
    <location>
        <begin position="74"/>
        <end position="84"/>
    </location>
</feature>
<comment type="similarity">
    <text evidence="2">Belongs to the outer membrane factor (OMF) (TC 1.B.17) family.</text>
</comment>
<evidence type="ECO:0000256" key="6">
    <source>
        <dbReference type="ARBA" id="ARBA00023136"/>
    </source>
</evidence>
<dbReference type="eggNOG" id="COG1538">
    <property type="taxonomic scope" value="Bacteria"/>
</dbReference>
<evidence type="ECO:0000256" key="1">
    <source>
        <dbReference type="ARBA" id="ARBA00004442"/>
    </source>
</evidence>
<dbReference type="STRING" id="377629.TERTU_3927"/>
<dbReference type="NCBIfam" id="TIGR01844">
    <property type="entry name" value="type_I_sec_TolC"/>
    <property type="match status" value="1"/>
</dbReference>
<keyword evidence="3" id="KW-0813">Transport</keyword>
<name>C5BTK9_TERTT</name>
<dbReference type="GO" id="GO:0015562">
    <property type="term" value="F:efflux transmembrane transporter activity"/>
    <property type="evidence" value="ECO:0007669"/>
    <property type="project" value="InterPro"/>
</dbReference>
<keyword evidence="7" id="KW-0998">Cell outer membrane</keyword>
<evidence type="ECO:0000313" key="10">
    <source>
        <dbReference type="EMBL" id="ACR10904.1"/>
    </source>
</evidence>